<dbReference type="EMBL" id="FIZX01000002">
    <property type="protein sequence ID" value="CZF81667.1"/>
    <property type="molecule type" value="Genomic_DNA"/>
</dbReference>
<dbReference type="AlphaFoldDB" id="A0A128F4F6"/>
<dbReference type="PANTHER" id="PTHR31881:SF6">
    <property type="entry name" value="OS09G0494600 PROTEIN"/>
    <property type="match status" value="1"/>
</dbReference>
<feature type="transmembrane region" description="Helical" evidence="1">
    <location>
        <begin position="115"/>
        <end position="137"/>
    </location>
</feature>
<dbReference type="OrthoDB" id="8524743at2"/>
<name>A0A128F4F6_9GAMM</name>
<keyword evidence="1" id="KW-1133">Transmembrane helix</keyword>
<dbReference type="Proteomes" id="UP000071641">
    <property type="component" value="Unassembled WGS sequence"/>
</dbReference>
<protein>
    <recommendedName>
        <fullName evidence="4">DUF599 domain-containing protein</fullName>
    </recommendedName>
</protein>
<proteinExistence type="predicted"/>
<dbReference type="InterPro" id="IPR006747">
    <property type="entry name" value="DUF599"/>
</dbReference>
<keyword evidence="1" id="KW-0472">Membrane</keyword>
<keyword evidence="3" id="KW-1185">Reference proteome</keyword>
<accession>A0A128F4F6</accession>
<evidence type="ECO:0000313" key="2">
    <source>
        <dbReference type="EMBL" id="CZF81667.1"/>
    </source>
</evidence>
<feature type="transmembrane region" description="Helical" evidence="1">
    <location>
        <begin position="73"/>
        <end position="94"/>
    </location>
</feature>
<feature type="transmembrane region" description="Helical" evidence="1">
    <location>
        <begin position="186"/>
        <end position="214"/>
    </location>
</feature>
<dbReference type="RefSeq" id="WP_062663801.1">
    <property type="nucleotide sequence ID" value="NZ_FIZX01000002.1"/>
</dbReference>
<organism evidence="2 3">
    <name type="scientific">Grimontia celer</name>
    <dbReference type="NCBI Taxonomy" id="1796497"/>
    <lineage>
        <taxon>Bacteria</taxon>
        <taxon>Pseudomonadati</taxon>
        <taxon>Pseudomonadota</taxon>
        <taxon>Gammaproteobacteria</taxon>
        <taxon>Vibrionales</taxon>
        <taxon>Vibrionaceae</taxon>
        <taxon>Grimontia</taxon>
    </lineage>
</organism>
<reference evidence="3" key="1">
    <citation type="submission" date="2016-02" db="EMBL/GenBank/DDBJ databases">
        <authorList>
            <person name="Rodrigo-Torres Lidia"/>
            <person name="Arahal R.David."/>
        </authorList>
    </citation>
    <scope>NUCLEOTIDE SEQUENCE [LARGE SCALE GENOMIC DNA]</scope>
    <source>
        <strain evidence="3">CECT 9029</strain>
    </source>
</reference>
<dbReference type="PANTHER" id="PTHR31881">
    <property type="match status" value="1"/>
</dbReference>
<evidence type="ECO:0000313" key="3">
    <source>
        <dbReference type="Proteomes" id="UP000071641"/>
    </source>
</evidence>
<dbReference type="Pfam" id="PF04654">
    <property type="entry name" value="DUF599"/>
    <property type="match status" value="1"/>
</dbReference>
<dbReference type="STRING" id="1796497.GCE9029_02747"/>
<sequence length="243" mass="27425">MSEFLLKLNDGDLVALVVLFLSLFLYEPISKAIFGKNISSQMMLWRKAWATQMLWRHERITDVSLVRGLIHNVSFFATTTVFVISGLVALLGASHSITEKLNSFSYLNGTTEEAVVLKITSLLIIMVIAFFEFAWSMGLHANSLLMLGSAPEPSEKDSKATSLVVNKLSEMSVLASYHFQYGVRAYYFGISSLAWIIHPYVFYAVFMIVILIILRREFFSRAFDITSMEDIEWPTSDSSTGSR</sequence>
<evidence type="ECO:0000256" key="1">
    <source>
        <dbReference type="SAM" id="Phobius"/>
    </source>
</evidence>
<gene>
    <name evidence="2" type="ORF">GCE9029_02747</name>
</gene>
<keyword evidence="1" id="KW-0812">Transmembrane</keyword>
<evidence type="ECO:0008006" key="4">
    <source>
        <dbReference type="Google" id="ProtNLM"/>
    </source>
</evidence>